<dbReference type="KEGG" id="vg:10328816"/>
<keyword evidence="2" id="KW-1185">Reference proteome</keyword>
<dbReference type="RefSeq" id="YP_004324300.1">
    <property type="nucleotide sequence ID" value="NC_015287.1"/>
</dbReference>
<protein>
    <submittedName>
        <fullName evidence="1">Uncharacterized protein</fullName>
    </submittedName>
</protein>
<gene>
    <name evidence="1" type="ORF">SSSM7_248</name>
</gene>
<accession>E3SLG5</accession>
<proteinExistence type="predicted"/>
<sequence>MTDPSLPEKAANFSKTAYDIVKGFVFDGTLLVPDEVKKARIDICRDCNRFDPERHLCKECGCFLVNKVKFSAAQCPLNLW</sequence>
<evidence type="ECO:0000313" key="1">
    <source>
        <dbReference type="EMBL" id="ADO98313.1"/>
    </source>
</evidence>
<dbReference type="Proteomes" id="UP000006527">
    <property type="component" value="Segment"/>
</dbReference>
<organism evidence="1 2">
    <name type="scientific">Synechococcus phage S-SSM7</name>
    <dbReference type="NCBI Taxonomy" id="445686"/>
    <lineage>
        <taxon>Viruses</taxon>
        <taxon>Duplodnaviria</taxon>
        <taxon>Heunggongvirae</taxon>
        <taxon>Uroviricota</taxon>
        <taxon>Caudoviricetes</taxon>
        <taxon>Pantevenvirales</taxon>
        <taxon>Kyanoviridae</taxon>
        <taxon>Lipsvirus</taxon>
        <taxon>Lipsvirus ssm7</taxon>
    </lineage>
</organism>
<name>E3SLG5_9CAUD</name>
<reference evidence="1 2" key="1">
    <citation type="journal article" date="2010" name="Environ. Microbiol.">
        <title>Genomic analysis of oceanic cyanobacterial myoviruses compared with T4-like myoviruses from diverse hosts and environments.</title>
        <authorList>
            <person name="Sullivan M.B."/>
            <person name="Huang K.H."/>
            <person name="Ignacio-Espinoza J.C."/>
            <person name="Berlin A.M."/>
            <person name="Kelly L."/>
            <person name="Weigele P.R."/>
            <person name="DeFrancesco A.S."/>
            <person name="Kern S.E."/>
            <person name="Thompson L.R."/>
            <person name="Young S."/>
            <person name="Yandava C."/>
            <person name="Fu R."/>
            <person name="Krastins B."/>
            <person name="Chase M."/>
            <person name="Sarracino D."/>
            <person name="Osburne M.S."/>
            <person name="Henn M.R."/>
            <person name="Chisholm S.W."/>
        </authorList>
    </citation>
    <scope>NUCLEOTIDE SEQUENCE [LARGE SCALE GENOMIC DNA]</scope>
    <source>
        <strain evidence="1">8109-3</strain>
    </source>
</reference>
<evidence type="ECO:0000313" key="2">
    <source>
        <dbReference type="Proteomes" id="UP000006527"/>
    </source>
</evidence>
<dbReference type="GeneID" id="10328816"/>
<dbReference type="EMBL" id="GU071098">
    <property type="protein sequence ID" value="ADO98313.1"/>
    <property type="molecule type" value="Genomic_DNA"/>
</dbReference>